<evidence type="ECO:0000313" key="9">
    <source>
        <dbReference type="Proteomes" id="UP001142078"/>
    </source>
</evidence>
<reference evidence="8" key="1">
    <citation type="submission" date="2022-07" db="EMBL/GenBank/DDBJ databases">
        <title>Enhanced cultured diversity of the mouse gut microbiota enables custom-made synthetic communities.</title>
        <authorList>
            <person name="Afrizal A."/>
        </authorList>
    </citation>
    <scope>NUCLEOTIDE SEQUENCE</scope>
    <source>
        <strain evidence="8">DSM 29482</strain>
    </source>
</reference>
<accession>A0A9X2MLK1</accession>
<dbReference type="EMBL" id="JANJZL010000014">
    <property type="protein sequence ID" value="MCR2045280.1"/>
    <property type="molecule type" value="Genomic_DNA"/>
</dbReference>
<keyword evidence="1" id="KW-0001">2Fe-2S</keyword>
<dbReference type="Pfam" id="PF00111">
    <property type="entry name" value="Fer2"/>
    <property type="match status" value="1"/>
</dbReference>
<proteinExistence type="predicted"/>
<dbReference type="FunFam" id="3.10.20.30:FF:000020">
    <property type="entry name" value="Xanthine dehydrogenase iron-sulfur subunit"/>
    <property type="match status" value="1"/>
</dbReference>
<dbReference type="PROSITE" id="PS00197">
    <property type="entry name" value="2FE2S_FER_1"/>
    <property type="match status" value="1"/>
</dbReference>
<comment type="caution">
    <text evidence="8">The sequence shown here is derived from an EMBL/GenBank/DDBJ whole genome shotgun (WGS) entry which is preliminary data.</text>
</comment>
<dbReference type="RefSeq" id="WP_257490657.1">
    <property type="nucleotide sequence ID" value="NZ_JANJZL010000014.1"/>
</dbReference>
<organism evidence="8 9">
    <name type="scientific">Anaerosalibacter massiliensis</name>
    <dbReference type="NCBI Taxonomy" id="1347392"/>
    <lineage>
        <taxon>Bacteria</taxon>
        <taxon>Bacillati</taxon>
        <taxon>Bacillota</taxon>
        <taxon>Tissierellia</taxon>
        <taxon>Tissierellales</taxon>
        <taxon>Sporanaerobacteraceae</taxon>
        <taxon>Anaerosalibacter</taxon>
    </lineage>
</organism>
<evidence type="ECO:0000256" key="5">
    <source>
        <dbReference type="ARBA" id="ARBA00023014"/>
    </source>
</evidence>
<keyword evidence="3" id="KW-0560">Oxidoreductase</keyword>
<dbReference type="FunFam" id="1.10.150.120:FF:000003">
    <property type="entry name" value="Carbon monoxide dehydrogenase, small subunit"/>
    <property type="match status" value="1"/>
</dbReference>
<dbReference type="Gene3D" id="1.10.150.120">
    <property type="entry name" value="[2Fe-2S]-binding domain"/>
    <property type="match status" value="1"/>
</dbReference>
<dbReference type="SUPFAM" id="SSF47741">
    <property type="entry name" value="CO dehydrogenase ISP C-domain like"/>
    <property type="match status" value="1"/>
</dbReference>
<evidence type="ECO:0000256" key="1">
    <source>
        <dbReference type="ARBA" id="ARBA00022714"/>
    </source>
</evidence>
<evidence type="ECO:0000256" key="4">
    <source>
        <dbReference type="ARBA" id="ARBA00023004"/>
    </source>
</evidence>
<sequence>MKDIKLNVNGKDYTLNVDENIKLLGLLRDELGLTGAKEGCGEGECGACTVIMDGETVNSCLVMAFQADGSNILTIEGLEQNGELHPIQQAFIDVGAVQCGYCTPGMIMSVKALLDKNTNPTREEIREGISGNLCRCTGYNKIVDAVELSIKYLEEGRR</sequence>
<dbReference type="CDD" id="cd00207">
    <property type="entry name" value="fer2"/>
    <property type="match status" value="1"/>
</dbReference>
<dbReference type="InterPro" id="IPR002888">
    <property type="entry name" value="2Fe-2S-bd"/>
</dbReference>
<dbReference type="Proteomes" id="UP001142078">
    <property type="component" value="Unassembled WGS sequence"/>
</dbReference>
<evidence type="ECO:0000313" key="8">
    <source>
        <dbReference type="EMBL" id="MCR2045280.1"/>
    </source>
</evidence>
<comment type="pathway">
    <text evidence="6">Alkaloid degradation; nicotine degradation.</text>
</comment>
<keyword evidence="9" id="KW-1185">Reference proteome</keyword>
<dbReference type="Pfam" id="PF01799">
    <property type="entry name" value="Fer2_2"/>
    <property type="match status" value="1"/>
</dbReference>
<dbReference type="PANTHER" id="PTHR44379">
    <property type="entry name" value="OXIDOREDUCTASE WITH IRON-SULFUR SUBUNIT"/>
    <property type="match status" value="1"/>
</dbReference>
<feature type="domain" description="2Fe-2S ferredoxin-type" evidence="7">
    <location>
        <begin position="2"/>
        <end position="78"/>
    </location>
</feature>
<evidence type="ECO:0000256" key="2">
    <source>
        <dbReference type="ARBA" id="ARBA00022723"/>
    </source>
</evidence>
<name>A0A9X2MLK1_9FIRM</name>
<dbReference type="InterPro" id="IPR051452">
    <property type="entry name" value="Diverse_Oxidoreductases"/>
</dbReference>
<dbReference type="AlphaFoldDB" id="A0A9X2MLK1"/>
<dbReference type="InterPro" id="IPR001041">
    <property type="entry name" value="2Fe-2S_ferredoxin-type"/>
</dbReference>
<dbReference type="PANTHER" id="PTHR44379:SF8">
    <property type="entry name" value="XANTHINE DEHYDROGENASE IRON-SULFUR-BINDING SUBUNIT XDHC-RELATED"/>
    <property type="match status" value="1"/>
</dbReference>
<dbReference type="GO" id="GO:0016491">
    <property type="term" value="F:oxidoreductase activity"/>
    <property type="evidence" value="ECO:0007669"/>
    <property type="project" value="UniProtKB-KW"/>
</dbReference>
<dbReference type="InterPro" id="IPR012675">
    <property type="entry name" value="Beta-grasp_dom_sf"/>
</dbReference>
<protein>
    <submittedName>
        <fullName evidence="8">(2Fe-2S)-binding protein</fullName>
    </submittedName>
</protein>
<dbReference type="GO" id="GO:0051537">
    <property type="term" value="F:2 iron, 2 sulfur cluster binding"/>
    <property type="evidence" value="ECO:0007669"/>
    <property type="project" value="UniProtKB-KW"/>
</dbReference>
<keyword evidence="4" id="KW-0408">Iron</keyword>
<dbReference type="PROSITE" id="PS51085">
    <property type="entry name" value="2FE2S_FER_2"/>
    <property type="match status" value="1"/>
</dbReference>
<dbReference type="Gene3D" id="3.10.20.30">
    <property type="match status" value="1"/>
</dbReference>
<evidence type="ECO:0000259" key="7">
    <source>
        <dbReference type="PROSITE" id="PS51085"/>
    </source>
</evidence>
<dbReference type="InterPro" id="IPR006058">
    <property type="entry name" value="2Fe2S_fd_BS"/>
</dbReference>
<keyword evidence="2" id="KW-0479">Metal-binding</keyword>
<dbReference type="InterPro" id="IPR036884">
    <property type="entry name" value="2Fe-2S-bd_dom_sf"/>
</dbReference>
<evidence type="ECO:0000256" key="6">
    <source>
        <dbReference type="ARBA" id="ARBA00060707"/>
    </source>
</evidence>
<dbReference type="SUPFAM" id="SSF54292">
    <property type="entry name" value="2Fe-2S ferredoxin-like"/>
    <property type="match status" value="1"/>
</dbReference>
<keyword evidence="5" id="KW-0411">Iron-sulfur</keyword>
<dbReference type="InterPro" id="IPR036010">
    <property type="entry name" value="2Fe-2S_ferredoxin-like_sf"/>
</dbReference>
<gene>
    <name evidence="8" type="ORF">NSA23_14340</name>
</gene>
<evidence type="ECO:0000256" key="3">
    <source>
        <dbReference type="ARBA" id="ARBA00023002"/>
    </source>
</evidence>
<dbReference type="GO" id="GO:0046872">
    <property type="term" value="F:metal ion binding"/>
    <property type="evidence" value="ECO:0007669"/>
    <property type="project" value="UniProtKB-KW"/>
</dbReference>